<accession>A0A6N1WZK6</accession>
<evidence type="ECO:0000256" key="1">
    <source>
        <dbReference type="SAM" id="SignalP"/>
    </source>
</evidence>
<dbReference type="PANTHER" id="PTHR42941:SF1">
    <property type="entry name" value="SLL1037 PROTEIN"/>
    <property type="match status" value="1"/>
</dbReference>
<sequence length="496" mass="51267">MALRIGPTAALLLALLLAACARGPDTRALEADVRQRLDAALPAGTLQLQALQRRGSQDDAKAPPGETRRVVYFDADLQLARDYDFGAWDAAGVAGLVSALGTGPKGLTGIRSGGNQAGDVLRAHGSALYRRAGEGWEAVAPQGFSAPGAPGFAAEAPRPPEERLLEAMRSVVANAPPETSPATREAIVQELENAHAALRARLARVARGYAIAAGPASGQYLRFAQALGQGSQRTEALVTAGGEENIRLVREGRAPLGLAQGDSAWWAFRGEGPFAQEGAWTTLRAIGSLYPEAVHVLVRREAGLRSVADLAGKRVAVGQPGAASRTTALAVLQAHGVDESRLSAVLDLAPDAALRALRDGAADALVQVIGFPADSIRGAVAELGLQLLPLEARVVRDLAARNPAWYPLALPAGTYAGQSAELQTLATSAVLLAAGDLTDAEVAAITRWVYAPGSDLVVRGSVQGAQISAAQARQGLAVPQHAAAARVLESLATPAR</sequence>
<dbReference type="Proteomes" id="UP000509579">
    <property type="component" value="Chromosome"/>
</dbReference>
<dbReference type="EMBL" id="CP054840">
    <property type="protein sequence ID" value="QKV52511.1"/>
    <property type="molecule type" value="Genomic_DNA"/>
</dbReference>
<dbReference type="PANTHER" id="PTHR42941">
    <property type="entry name" value="SLL1037 PROTEIN"/>
    <property type="match status" value="1"/>
</dbReference>
<feature type="chain" id="PRO_5026986116" evidence="1">
    <location>
        <begin position="22"/>
        <end position="496"/>
    </location>
</feature>
<gene>
    <name evidence="2" type="ORF">HUK68_06070</name>
</gene>
<dbReference type="AlphaFoldDB" id="A0A6N1WZK6"/>
<dbReference type="CDD" id="cd13520">
    <property type="entry name" value="PBP2_TAXI_TRAP"/>
    <property type="match status" value="1"/>
</dbReference>
<protein>
    <submittedName>
        <fullName evidence="2">TAXI family TRAP transporter solute-binding subunit</fullName>
    </submittedName>
</protein>
<keyword evidence="1" id="KW-0732">Signal</keyword>
<organism evidence="2 3">
    <name type="scientific">Comamonas antarctica</name>
    <dbReference type="NCBI Taxonomy" id="2743470"/>
    <lineage>
        <taxon>Bacteria</taxon>
        <taxon>Pseudomonadati</taxon>
        <taxon>Pseudomonadota</taxon>
        <taxon>Betaproteobacteria</taxon>
        <taxon>Burkholderiales</taxon>
        <taxon>Comamonadaceae</taxon>
        <taxon>Comamonas</taxon>
    </lineage>
</organism>
<dbReference type="InterPro" id="IPR011852">
    <property type="entry name" value="TRAP_TAXI"/>
</dbReference>
<feature type="signal peptide" evidence="1">
    <location>
        <begin position="1"/>
        <end position="21"/>
    </location>
</feature>
<dbReference type="SUPFAM" id="SSF53850">
    <property type="entry name" value="Periplasmic binding protein-like II"/>
    <property type="match status" value="1"/>
</dbReference>
<dbReference type="PROSITE" id="PS51257">
    <property type="entry name" value="PROKAR_LIPOPROTEIN"/>
    <property type="match status" value="1"/>
</dbReference>
<proteinExistence type="predicted"/>
<dbReference type="Gene3D" id="3.40.190.10">
    <property type="entry name" value="Periplasmic binding protein-like II"/>
    <property type="match status" value="2"/>
</dbReference>
<dbReference type="RefSeq" id="WP_175503391.1">
    <property type="nucleotide sequence ID" value="NZ_CP054840.1"/>
</dbReference>
<evidence type="ECO:0000313" key="2">
    <source>
        <dbReference type="EMBL" id="QKV52511.1"/>
    </source>
</evidence>
<dbReference type="NCBIfam" id="TIGR02122">
    <property type="entry name" value="TRAP_TAXI"/>
    <property type="match status" value="1"/>
</dbReference>
<keyword evidence="3" id="KW-1185">Reference proteome</keyword>
<dbReference type="Pfam" id="PF16868">
    <property type="entry name" value="NMT1_3"/>
    <property type="match status" value="1"/>
</dbReference>
<dbReference type="KEGG" id="aant:HUK68_06070"/>
<name>A0A6N1WZK6_9BURK</name>
<reference evidence="2 3" key="1">
    <citation type="submission" date="2020-06" db="EMBL/GenBank/DDBJ databases">
        <title>Acidovorax antarctica sp. nov., isolated from Corinth ice sheet soil, Antarctic Fields Peninsula.</title>
        <authorList>
            <person name="Xu Q."/>
            <person name="Peng F."/>
        </authorList>
    </citation>
    <scope>NUCLEOTIDE SEQUENCE [LARGE SCALE GENOMIC DNA]</scope>
    <source>
        <strain evidence="2 3">16-35-5</strain>
    </source>
</reference>
<evidence type="ECO:0000313" key="3">
    <source>
        <dbReference type="Proteomes" id="UP000509579"/>
    </source>
</evidence>